<dbReference type="Pfam" id="PF00646">
    <property type="entry name" value="F-box"/>
    <property type="match status" value="1"/>
</dbReference>
<dbReference type="STRING" id="1314781.A0A165Q3V6"/>
<dbReference type="InterPro" id="IPR001810">
    <property type="entry name" value="F-box_dom"/>
</dbReference>
<feature type="domain" description="F-box" evidence="1">
    <location>
        <begin position="364"/>
        <end position="398"/>
    </location>
</feature>
<protein>
    <recommendedName>
        <fullName evidence="1">F-box domain-containing protein</fullName>
    </recommendedName>
</protein>
<evidence type="ECO:0000313" key="3">
    <source>
        <dbReference type="Proteomes" id="UP000077266"/>
    </source>
</evidence>
<gene>
    <name evidence="2" type="ORF">EXIGLDRAFT_728575</name>
</gene>
<sequence length="479" mass="53538">MGTRGLWAYRWRRRYYTTYNHWDSYPSGLGSDLVAKIPSDPDEFARWLAALKKKLQARHDGETEAPKLDLFIEWTYVIDLDRNAFTVNGNSHVQLDKLPRGEDADEWTVALNRDHPASMELSSPIEPSAEHIALYDAVHASESPVSTIPEFEFSTCGVLMDQFFRNFCFVYDPRVIAEEQPNTATFLAAARGIVALATWGDFDLTAQPLTERHTYRERSDIDPEWSGPSSKTHFWHRGVLFVLDSGLEDASQLRGAVGRVVHLWRECKDARKRTIAFVITLRDLVQIDLSDDQNVKHTALLPLASRDLQAPSADDDDDDYPSRISGFPVKMKFTPTSPAFAMLKTTLTPELPASSPSDLSGPFPLDVIERLLDWCDTDTLASLSETCKSMRTLWLNRPRLDVGPYRLLHSVGNGIFTALDAYGDTTSVLVGGLRFDDYEKEGGSGYNLRLFVGGRKKRVGTVAKLIGLSACGAENDSAP</sequence>
<organism evidence="2 3">
    <name type="scientific">Exidia glandulosa HHB12029</name>
    <dbReference type="NCBI Taxonomy" id="1314781"/>
    <lineage>
        <taxon>Eukaryota</taxon>
        <taxon>Fungi</taxon>
        <taxon>Dikarya</taxon>
        <taxon>Basidiomycota</taxon>
        <taxon>Agaricomycotina</taxon>
        <taxon>Agaricomycetes</taxon>
        <taxon>Auriculariales</taxon>
        <taxon>Exidiaceae</taxon>
        <taxon>Exidia</taxon>
    </lineage>
</organism>
<keyword evidence="3" id="KW-1185">Reference proteome</keyword>
<accession>A0A165Q3V6</accession>
<dbReference type="Proteomes" id="UP000077266">
    <property type="component" value="Unassembled WGS sequence"/>
</dbReference>
<dbReference type="OrthoDB" id="3229878at2759"/>
<evidence type="ECO:0000259" key="1">
    <source>
        <dbReference type="Pfam" id="PF00646"/>
    </source>
</evidence>
<name>A0A165Q3V6_EXIGL</name>
<reference evidence="2 3" key="1">
    <citation type="journal article" date="2016" name="Mol. Biol. Evol.">
        <title>Comparative Genomics of Early-Diverging Mushroom-Forming Fungi Provides Insights into the Origins of Lignocellulose Decay Capabilities.</title>
        <authorList>
            <person name="Nagy L.G."/>
            <person name="Riley R."/>
            <person name="Tritt A."/>
            <person name="Adam C."/>
            <person name="Daum C."/>
            <person name="Floudas D."/>
            <person name="Sun H."/>
            <person name="Yadav J.S."/>
            <person name="Pangilinan J."/>
            <person name="Larsson K.H."/>
            <person name="Matsuura K."/>
            <person name="Barry K."/>
            <person name="Labutti K."/>
            <person name="Kuo R."/>
            <person name="Ohm R.A."/>
            <person name="Bhattacharya S.S."/>
            <person name="Shirouzu T."/>
            <person name="Yoshinaga Y."/>
            <person name="Martin F.M."/>
            <person name="Grigoriev I.V."/>
            <person name="Hibbett D.S."/>
        </authorList>
    </citation>
    <scope>NUCLEOTIDE SEQUENCE [LARGE SCALE GENOMIC DNA]</scope>
    <source>
        <strain evidence="2 3">HHB12029</strain>
    </source>
</reference>
<dbReference type="InParanoid" id="A0A165Q3V6"/>
<dbReference type="AlphaFoldDB" id="A0A165Q3V6"/>
<dbReference type="EMBL" id="KV425885">
    <property type="protein sequence ID" value="KZW03039.1"/>
    <property type="molecule type" value="Genomic_DNA"/>
</dbReference>
<proteinExistence type="predicted"/>
<evidence type="ECO:0000313" key="2">
    <source>
        <dbReference type="EMBL" id="KZW03039.1"/>
    </source>
</evidence>